<reference evidence="1 2" key="1">
    <citation type="journal article" date="1998" name="DNA Res.">
        <title>Complete sequence and gene organization of the genome of a hyper-thermophilic archaebacterium, Pyrococcus horikoshii OT3.</title>
        <authorList>
            <person name="Kawarabayasi Y."/>
            <person name="Sawada M."/>
            <person name="Horikawa H."/>
            <person name="Haikawa Y."/>
            <person name="Hino Y."/>
            <person name="Yamamoto S."/>
            <person name="Sekine M."/>
            <person name="Baba S."/>
            <person name="Kosugi H."/>
            <person name="Hosoyama A."/>
            <person name="Nagai Y."/>
            <person name="Sakai M."/>
            <person name="Ogura K."/>
            <person name="Otuka R."/>
            <person name="Nakazawa H."/>
            <person name="Takamiya M."/>
            <person name="Ohfuku Y."/>
            <person name="Funahashi T."/>
            <person name="Tanaka T."/>
            <person name="Kudoh Y."/>
            <person name="Yamazaki J."/>
            <person name="Kushida N."/>
            <person name="Oguchi A."/>
            <person name="Aoki K."/>
            <person name="Nakamura Y."/>
            <person name="Robb T.F."/>
            <person name="Horikoshi K."/>
            <person name="Masuchi Y."/>
            <person name="Shizuya H."/>
            <person name="Kikuchi H."/>
        </authorList>
    </citation>
    <scope>NUCLEOTIDE SEQUENCE [LARGE SCALE GENOMIC DNA]</scope>
    <source>
        <strain evidence="2">ATCC 700860 / DSM 12428 / JCM 9974 / NBRC 100139 / OT-3</strain>
    </source>
</reference>
<sequence length="153" mass="16918">MFSLFSMLLTSTPSLTFSSRSISLSLIPCLTSTLSSIGSRVYTEVEILETLAIFIAVLTISSILVRSFVDANPHPFISTLTPTPLSPLFSKFSTLPFSIVNSVYSIDSILISMNFISLELEYFSRTFRISSIMIRSRGKGIKNSNVKVFVVRA</sequence>
<dbReference type="AlphaFoldDB" id="O57985"/>
<dbReference type="EMBL" id="BA000001">
    <property type="protein sequence ID" value="BAA29319.1"/>
    <property type="molecule type" value="Genomic_DNA"/>
</dbReference>
<proteinExistence type="predicted"/>
<keyword evidence="2" id="KW-1185">Reference proteome</keyword>
<name>O57985_PYRHO</name>
<evidence type="ECO:0000313" key="1">
    <source>
        <dbReference type="EMBL" id="BAA29319.1"/>
    </source>
</evidence>
<accession>O57985</accession>
<dbReference type="PIR" id="H71248">
    <property type="entry name" value="H71248"/>
</dbReference>
<dbReference type="Proteomes" id="UP000000752">
    <property type="component" value="Chromosome"/>
</dbReference>
<dbReference type="EnsemblBacteria" id="BAA29319">
    <property type="protein sequence ID" value="BAA29319"/>
    <property type="gene ID" value="BAA29319"/>
</dbReference>
<gene>
    <name evidence="1" type="ordered locus">PH0247</name>
</gene>
<protein>
    <submittedName>
        <fullName evidence="1">Uncharacterized protein</fullName>
    </submittedName>
</protein>
<dbReference type="KEGG" id="pho:PH0247"/>
<evidence type="ECO:0000313" key="2">
    <source>
        <dbReference type="Proteomes" id="UP000000752"/>
    </source>
</evidence>
<organism evidence="1 2">
    <name type="scientific">Pyrococcus horikoshii (strain ATCC 700860 / DSM 12428 / JCM 9974 / NBRC 100139 / OT-3)</name>
    <dbReference type="NCBI Taxonomy" id="70601"/>
    <lineage>
        <taxon>Archaea</taxon>
        <taxon>Methanobacteriati</taxon>
        <taxon>Methanobacteriota</taxon>
        <taxon>Thermococci</taxon>
        <taxon>Thermococcales</taxon>
        <taxon>Thermococcaceae</taxon>
        <taxon>Pyrococcus</taxon>
    </lineage>
</organism>